<protein>
    <submittedName>
        <fullName evidence="1">Uncharacterized protein</fullName>
    </submittedName>
</protein>
<dbReference type="AlphaFoldDB" id="A0A385SZU3"/>
<keyword evidence="2" id="KW-1185">Reference proteome</keyword>
<sequence>MTPDEAKNILLHHSFAHEDTSHPKSTRGFLGMLRPFNGELVQENYHEVMEAIKVLHVSLEREQIDREIIASLWAICYLGRSWAIDKNGMLRSNNLISQEQVDLMEAWINNISYAVFCLLDGAGVDEAFDGYDDAQ</sequence>
<proteinExistence type="predicted"/>
<gene>
    <name evidence="1" type="ORF">D4L85_23270</name>
</gene>
<dbReference type="OrthoDB" id="2678365at2"/>
<dbReference type="EMBL" id="CP032382">
    <property type="protein sequence ID" value="AYB35667.1"/>
    <property type="molecule type" value="Genomic_DNA"/>
</dbReference>
<accession>A0A385SZU3</accession>
<reference evidence="2" key="1">
    <citation type="submission" date="2018-09" db="EMBL/GenBank/DDBJ databases">
        <title>Chryseolinea sp. KIS68-18 isolated from soil.</title>
        <authorList>
            <person name="Weon H.-Y."/>
            <person name="Kwon S.-W."/>
            <person name="Lee S.A."/>
        </authorList>
    </citation>
    <scope>NUCLEOTIDE SEQUENCE [LARGE SCALE GENOMIC DNA]</scope>
    <source>
        <strain evidence="2">KIS68-18</strain>
    </source>
</reference>
<dbReference type="RefSeq" id="WP_119758907.1">
    <property type="nucleotide sequence ID" value="NZ_CP032382.1"/>
</dbReference>
<dbReference type="KEGG" id="chk:D4L85_23270"/>
<dbReference type="Proteomes" id="UP000266183">
    <property type="component" value="Chromosome"/>
</dbReference>
<evidence type="ECO:0000313" key="1">
    <source>
        <dbReference type="EMBL" id="AYB35667.1"/>
    </source>
</evidence>
<evidence type="ECO:0000313" key="2">
    <source>
        <dbReference type="Proteomes" id="UP000266183"/>
    </source>
</evidence>
<organism evidence="1 2">
    <name type="scientific">Chryseolinea soli</name>
    <dbReference type="NCBI Taxonomy" id="2321403"/>
    <lineage>
        <taxon>Bacteria</taxon>
        <taxon>Pseudomonadati</taxon>
        <taxon>Bacteroidota</taxon>
        <taxon>Cytophagia</taxon>
        <taxon>Cytophagales</taxon>
        <taxon>Fulvivirgaceae</taxon>
        <taxon>Chryseolinea</taxon>
    </lineage>
</organism>
<name>A0A385SZU3_9BACT</name>